<dbReference type="RefSeq" id="WP_035911065.1">
    <property type="nucleotide sequence ID" value="NZ_AVPJ01000001.1"/>
</dbReference>
<comment type="caution">
    <text evidence="2">The sequence shown here is derived from an EMBL/GenBank/DDBJ whole genome shotgun (WGS) entry which is preliminary data.</text>
</comment>
<dbReference type="AlphaFoldDB" id="A0A0A0JHC6"/>
<name>A0A0A0JHC6_9MICO</name>
<evidence type="ECO:0000313" key="2">
    <source>
        <dbReference type="EMBL" id="KGN35026.1"/>
    </source>
</evidence>
<dbReference type="STRING" id="1385520.N802_01395"/>
<reference evidence="2 3" key="1">
    <citation type="submission" date="2013-08" db="EMBL/GenBank/DDBJ databases">
        <title>The genome sequence of Knoellia sinensis.</title>
        <authorList>
            <person name="Zhu W."/>
            <person name="Wang G."/>
        </authorList>
    </citation>
    <scope>NUCLEOTIDE SEQUENCE [LARGE SCALE GENOMIC DNA]</scope>
    <source>
        <strain evidence="2 3">KCTC 19936</strain>
    </source>
</reference>
<sequence>MTSRSQHVLQGVLALTSLGLAALTLLTASSGSFVLALVVVAVTPFVALEPGSRLTALLLGLHGAHWLTSHTVPDTAREWALVFVTAAGMLVIHLAASLACTLPKAAPIPRASVRRWLARAVTVLALSLPVWALLVAQSAALPDGDAVATYGAIAALGILAFALWLAQQSHKGQSAMAPKASALVSSTGISSSTDSKERSS</sequence>
<keyword evidence="1" id="KW-1133">Transmembrane helix</keyword>
<dbReference type="Proteomes" id="UP000030002">
    <property type="component" value="Unassembled WGS sequence"/>
</dbReference>
<dbReference type="EMBL" id="AVPJ01000001">
    <property type="protein sequence ID" value="KGN35026.1"/>
    <property type="molecule type" value="Genomic_DNA"/>
</dbReference>
<accession>A0A0A0JHC6</accession>
<organism evidence="2 3">
    <name type="scientific">Knoellia sinensis KCTC 19936</name>
    <dbReference type="NCBI Taxonomy" id="1385520"/>
    <lineage>
        <taxon>Bacteria</taxon>
        <taxon>Bacillati</taxon>
        <taxon>Actinomycetota</taxon>
        <taxon>Actinomycetes</taxon>
        <taxon>Micrococcales</taxon>
        <taxon>Intrasporangiaceae</taxon>
        <taxon>Knoellia</taxon>
    </lineage>
</organism>
<keyword evidence="1" id="KW-0812">Transmembrane</keyword>
<gene>
    <name evidence="2" type="ORF">N802_01395</name>
</gene>
<feature type="transmembrane region" description="Helical" evidence="1">
    <location>
        <begin position="121"/>
        <end position="141"/>
    </location>
</feature>
<feature type="transmembrane region" description="Helical" evidence="1">
    <location>
        <begin position="79"/>
        <end position="100"/>
    </location>
</feature>
<keyword evidence="1" id="KW-0472">Membrane</keyword>
<keyword evidence="3" id="KW-1185">Reference proteome</keyword>
<evidence type="ECO:0000313" key="3">
    <source>
        <dbReference type="Proteomes" id="UP000030002"/>
    </source>
</evidence>
<feature type="transmembrane region" description="Helical" evidence="1">
    <location>
        <begin position="147"/>
        <end position="166"/>
    </location>
</feature>
<dbReference type="OrthoDB" id="4843752at2"/>
<evidence type="ECO:0000256" key="1">
    <source>
        <dbReference type="SAM" id="Phobius"/>
    </source>
</evidence>
<proteinExistence type="predicted"/>
<protein>
    <submittedName>
        <fullName evidence="2">Uncharacterized protein</fullName>
    </submittedName>
</protein>